<evidence type="ECO:0000313" key="1">
    <source>
        <dbReference type="EMBL" id="CAD8200690.1"/>
    </source>
</evidence>
<sequence>MQNNDLSNSLYFSNRSQFKQSIYRGYFMLKNTNISILETRNKLKYETNRTELNESFFISNSLQQIPNKRAEIYDNLSCLEDSQEQKILKKPIKGHQCIFNQKPSYKLEQILPQLSTTQQVVSLKLKSRQQKVKPIVKQKKIQEYVIQLRYLNKQFEELQKGLNLNCLYIGTNDRDQSIDKIVIMNFENFLIQSKKNFWDFRIEMKICPSFLRGSIVQQCESPYCPCTLRNDLKNTLKLLSKTYLIVFLFSSQAFAQVWQKYLFYNGFFIDAIYISKNQTQPQQQLGGIKLNQILRDFNRFKINKILHFDSVDMINTFPNISAEQFQNKLPIVGSNIEIILFIFQQLQNPKQFDSKLICDICVSFSKDNNNRYITSRKSVTIIPIDITYAYNYYQFKEKISQDKLQIANKLTFVQEQLQSNIDKYDINQIQEEEEENSQQKWVDSLHNKMLEQIKREKFKEKTPLLHFTIGDLITRNQKFKKIYFNYPEQQLIKKQSMINKKIARLNSEMIVQQNKLKNLLCINCFLCIE</sequence>
<dbReference type="OrthoDB" id="297596at2759"/>
<dbReference type="EMBL" id="CAJJDO010000125">
    <property type="protein sequence ID" value="CAD8200690.1"/>
    <property type="molecule type" value="Genomic_DNA"/>
</dbReference>
<dbReference type="Proteomes" id="UP000689195">
    <property type="component" value="Unassembled WGS sequence"/>
</dbReference>
<comment type="caution">
    <text evidence="1">The sequence shown here is derived from an EMBL/GenBank/DDBJ whole genome shotgun (WGS) entry which is preliminary data.</text>
</comment>
<accession>A0A8S1XH61</accession>
<protein>
    <submittedName>
        <fullName evidence="1">Uncharacterized protein</fullName>
    </submittedName>
</protein>
<proteinExistence type="predicted"/>
<gene>
    <name evidence="1" type="ORF">PPENT_87.1.T1250082</name>
</gene>
<dbReference type="AlphaFoldDB" id="A0A8S1XH61"/>
<reference evidence="1" key="1">
    <citation type="submission" date="2021-01" db="EMBL/GenBank/DDBJ databases">
        <authorList>
            <consortium name="Genoscope - CEA"/>
            <person name="William W."/>
        </authorList>
    </citation>
    <scope>NUCLEOTIDE SEQUENCE</scope>
</reference>
<organism evidence="1 2">
    <name type="scientific">Paramecium pentaurelia</name>
    <dbReference type="NCBI Taxonomy" id="43138"/>
    <lineage>
        <taxon>Eukaryota</taxon>
        <taxon>Sar</taxon>
        <taxon>Alveolata</taxon>
        <taxon>Ciliophora</taxon>
        <taxon>Intramacronucleata</taxon>
        <taxon>Oligohymenophorea</taxon>
        <taxon>Peniculida</taxon>
        <taxon>Parameciidae</taxon>
        <taxon>Paramecium</taxon>
    </lineage>
</organism>
<name>A0A8S1XH61_9CILI</name>
<keyword evidence="2" id="KW-1185">Reference proteome</keyword>
<evidence type="ECO:0000313" key="2">
    <source>
        <dbReference type="Proteomes" id="UP000689195"/>
    </source>
</evidence>